<dbReference type="GO" id="GO:0008745">
    <property type="term" value="F:N-acetylmuramoyl-L-alanine amidase activity"/>
    <property type="evidence" value="ECO:0007669"/>
    <property type="project" value="InterPro"/>
</dbReference>
<dbReference type="SUPFAM" id="SSF53187">
    <property type="entry name" value="Zn-dependent exopeptidases"/>
    <property type="match status" value="1"/>
</dbReference>
<dbReference type="Proteomes" id="UP001243623">
    <property type="component" value="Chromosome"/>
</dbReference>
<sequence>MKIFLNPGHQPGVDSGAVNKELGLQECYTTLNISKRVKQYLEAVGYQVQMVQSDNLAGESPQYINVTESANTWGADLFISIHCNSAPRSDVRGVETLCCGLGDEGERLAECIQDQVVATIQKIDFNFPDRGVKKDVRGLAVLRATAMPAVLVEMAFINNVEDAKLLIDYEDEFARAIARGISDFYA</sequence>
<evidence type="ECO:0000313" key="3">
    <source>
        <dbReference type="EMBL" id="WIW70448.1"/>
    </source>
</evidence>
<dbReference type="CDD" id="cd02696">
    <property type="entry name" value="MurNAc-LAA"/>
    <property type="match status" value="1"/>
</dbReference>
<reference evidence="3" key="1">
    <citation type="submission" date="2023-03" db="EMBL/GenBank/DDBJ databases">
        <title>Selenobaculum gbiensis gen. nov. sp. nov., a new bacterium isolated from the gut microbiota of IBD patient.</title>
        <authorList>
            <person name="Yeo S."/>
            <person name="Park H."/>
            <person name="Huh C.S."/>
        </authorList>
    </citation>
    <scope>NUCLEOTIDE SEQUENCE</scope>
    <source>
        <strain evidence="3">ICN-92133</strain>
    </source>
</reference>
<dbReference type="Pfam" id="PF01520">
    <property type="entry name" value="Amidase_3"/>
    <property type="match status" value="1"/>
</dbReference>
<gene>
    <name evidence="3" type="ORF">P3F81_11245</name>
</gene>
<dbReference type="InterPro" id="IPR050695">
    <property type="entry name" value="N-acetylmuramoyl_amidase_3"/>
</dbReference>
<evidence type="ECO:0000259" key="2">
    <source>
        <dbReference type="SMART" id="SM00646"/>
    </source>
</evidence>
<dbReference type="GO" id="GO:0009253">
    <property type="term" value="P:peptidoglycan catabolic process"/>
    <property type="evidence" value="ECO:0007669"/>
    <property type="project" value="InterPro"/>
</dbReference>
<organism evidence="3 4">
    <name type="scientific">Selenobaculum gibii</name>
    <dbReference type="NCBI Taxonomy" id="3054208"/>
    <lineage>
        <taxon>Bacteria</taxon>
        <taxon>Bacillati</taxon>
        <taxon>Bacillota</taxon>
        <taxon>Negativicutes</taxon>
        <taxon>Selenomonadales</taxon>
        <taxon>Selenomonadaceae</taxon>
        <taxon>Selenobaculum</taxon>
    </lineage>
</organism>
<dbReference type="Gene3D" id="3.40.630.40">
    <property type="entry name" value="Zn-dependent exopeptidases"/>
    <property type="match status" value="1"/>
</dbReference>
<evidence type="ECO:0000256" key="1">
    <source>
        <dbReference type="ARBA" id="ARBA00022801"/>
    </source>
</evidence>
<dbReference type="SMART" id="SM00646">
    <property type="entry name" value="Ami_3"/>
    <property type="match status" value="1"/>
</dbReference>
<keyword evidence="1" id="KW-0378">Hydrolase</keyword>
<evidence type="ECO:0000313" key="4">
    <source>
        <dbReference type="Proteomes" id="UP001243623"/>
    </source>
</evidence>
<dbReference type="PANTHER" id="PTHR30404:SF0">
    <property type="entry name" value="N-ACETYLMURAMOYL-L-ALANINE AMIDASE AMIC"/>
    <property type="match status" value="1"/>
</dbReference>
<name>A0A9Y2AI87_9FIRM</name>
<dbReference type="GO" id="GO:0030288">
    <property type="term" value="C:outer membrane-bounded periplasmic space"/>
    <property type="evidence" value="ECO:0007669"/>
    <property type="project" value="TreeGrafter"/>
</dbReference>
<feature type="domain" description="MurNAc-LAA" evidence="2">
    <location>
        <begin position="67"/>
        <end position="182"/>
    </location>
</feature>
<dbReference type="PANTHER" id="PTHR30404">
    <property type="entry name" value="N-ACETYLMURAMOYL-L-ALANINE AMIDASE"/>
    <property type="match status" value="1"/>
</dbReference>
<dbReference type="RefSeq" id="WP_147669679.1">
    <property type="nucleotide sequence ID" value="NZ_CP120678.1"/>
</dbReference>
<accession>A0A9Y2AI87</accession>
<dbReference type="AlphaFoldDB" id="A0A9Y2AI87"/>
<dbReference type="EMBL" id="CP120678">
    <property type="protein sequence ID" value="WIW70448.1"/>
    <property type="molecule type" value="Genomic_DNA"/>
</dbReference>
<proteinExistence type="predicted"/>
<keyword evidence="4" id="KW-1185">Reference proteome</keyword>
<protein>
    <submittedName>
        <fullName evidence="3">N-acetylmuramoyl-L-alanine amidase</fullName>
    </submittedName>
</protein>
<dbReference type="KEGG" id="sgbi:P3F81_11245"/>
<dbReference type="InterPro" id="IPR002508">
    <property type="entry name" value="MurNAc-LAA_cat"/>
</dbReference>